<proteinExistence type="inferred from homology"/>
<dbReference type="Pfam" id="PF03668">
    <property type="entry name" value="RapZ-like_N"/>
    <property type="match status" value="1"/>
</dbReference>
<comment type="caution">
    <text evidence="7">The sequence shown here is derived from an EMBL/GenBank/DDBJ whole genome shotgun (WGS) entry which is preliminary data.</text>
</comment>
<dbReference type="Pfam" id="PF22740">
    <property type="entry name" value="PapZ_C"/>
    <property type="match status" value="1"/>
</dbReference>
<protein>
    <submittedName>
        <fullName evidence="7">RNase adapter RapZ</fullName>
    </submittedName>
</protein>
<reference evidence="7 8" key="1">
    <citation type="journal article" date="2023" name="ISME J.">
        <title>Cultivation and genomic characterization of novel and ubiquitous marine nitrite-oxidizing bacteria from the Nitrospirales.</title>
        <authorList>
            <person name="Mueller A.J."/>
            <person name="Daebeler A."/>
            <person name="Herbold C.W."/>
            <person name="Kirkegaard R.H."/>
            <person name="Daims H."/>
        </authorList>
    </citation>
    <scope>NUCLEOTIDE SEQUENCE [LARGE SCALE GENOMIC DNA]</scope>
    <source>
        <strain evidence="7 8">EB</strain>
    </source>
</reference>
<gene>
    <name evidence="7" type="primary">rapZ</name>
    <name evidence="7" type="ORF">PPG34_15820</name>
</gene>
<dbReference type="InterPro" id="IPR053931">
    <property type="entry name" value="RapZ_C"/>
</dbReference>
<evidence type="ECO:0000259" key="5">
    <source>
        <dbReference type="Pfam" id="PF03668"/>
    </source>
</evidence>
<dbReference type="InterPro" id="IPR053930">
    <property type="entry name" value="RapZ-like_N"/>
</dbReference>
<dbReference type="RefSeq" id="WP_313834416.1">
    <property type="nucleotide sequence ID" value="NZ_JAQOUE010000002.1"/>
</dbReference>
<dbReference type="HAMAP" id="MF_00636">
    <property type="entry name" value="RapZ_like"/>
    <property type="match status" value="1"/>
</dbReference>
<feature type="domain" description="RapZ-like N-terminal" evidence="5">
    <location>
        <begin position="11"/>
        <end position="164"/>
    </location>
</feature>
<sequence length="294" mass="33659">MESINPEVPFQLVIVSGASGSGKTQALKCLEDLGFFCVDNLPPALFPKFAELCAQQGGDVRNIGLGIDIRERGFFADFFENLSRLKQSAYRVELLFLEASDAVLTRRFSESRRPHPVLPQQPVIEGIQLERLQLQELRNGADQVLDTSDMTVHELRDWMARHFSDLDHKQSMRVSLMTFGYKFGVPYDSDLVFDVRFLKNPNFVPELKELTGEDEAVQRYVFENKNAEGFIQHLQNLFVFLFPLFEQERRSYLTVAIGCTGGRHRSVAIALKLQQVFLSLGHDVKIRHRDLHRS</sequence>
<feature type="domain" description="RapZ C-terminal" evidence="6">
    <location>
        <begin position="172"/>
        <end position="292"/>
    </location>
</feature>
<keyword evidence="2 4" id="KW-0067">ATP-binding</keyword>
<organism evidence="7 8">
    <name type="scientific">Candidatus Nitronereus thalassa</name>
    <dbReference type="NCBI Taxonomy" id="3020898"/>
    <lineage>
        <taxon>Bacteria</taxon>
        <taxon>Pseudomonadati</taxon>
        <taxon>Nitrospirota</taxon>
        <taxon>Nitrospiria</taxon>
        <taxon>Nitrospirales</taxon>
        <taxon>Nitrospiraceae</taxon>
        <taxon>Candidatus Nitronereus</taxon>
    </lineage>
</organism>
<dbReference type="NCBIfam" id="NF003828">
    <property type="entry name" value="PRK05416.1"/>
    <property type="match status" value="1"/>
</dbReference>
<feature type="binding site" evidence="4">
    <location>
        <begin position="68"/>
        <end position="71"/>
    </location>
    <ligand>
        <name>GTP</name>
        <dbReference type="ChEBI" id="CHEBI:37565"/>
    </ligand>
</feature>
<dbReference type="PANTHER" id="PTHR30448:SF0">
    <property type="entry name" value="RNASE ADAPTER PROTEIN RAPZ"/>
    <property type="match status" value="1"/>
</dbReference>
<name>A0ABU3KBY5_9BACT</name>
<evidence type="ECO:0000256" key="1">
    <source>
        <dbReference type="ARBA" id="ARBA00022741"/>
    </source>
</evidence>
<evidence type="ECO:0000259" key="6">
    <source>
        <dbReference type="Pfam" id="PF22740"/>
    </source>
</evidence>
<evidence type="ECO:0000256" key="3">
    <source>
        <dbReference type="ARBA" id="ARBA00023134"/>
    </source>
</evidence>
<evidence type="ECO:0000313" key="7">
    <source>
        <dbReference type="EMBL" id="MDT7043823.1"/>
    </source>
</evidence>
<keyword evidence="8" id="KW-1185">Reference proteome</keyword>
<accession>A0ABU3KBY5</accession>
<dbReference type="PIRSF" id="PIRSF005052">
    <property type="entry name" value="P-loopkin"/>
    <property type="match status" value="1"/>
</dbReference>
<evidence type="ECO:0000256" key="2">
    <source>
        <dbReference type="ARBA" id="ARBA00022840"/>
    </source>
</evidence>
<keyword evidence="3 4" id="KW-0342">GTP-binding</keyword>
<dbReference type="PANTHER" id="PTHR30448">
    <property type="entry name" value="RNASE ADAPTER PROTEIN RAPZ"/>
    <property type="match status" value="1"/>
</dbReference>
<dbReference type="Proteomes" id="UP001250932">
    <property type="component" value="Unassembled WGS sequence"/>
</dbReference>
<dbReference type="InterPro" id="IPR005337">
    <property type="entry name" value="RapZ-like"/>
</dbReference>
<dbReference type="EMBL" id="JAQOUE010000002">
    <property type="protein sequence ID" value="MDT7043823.1"/>
    <property type="molecule type" value="Genomic_DNA"/>
</dbReference>
<dbReference type="SUPFAM" id="SSF52540">
    <property type="entry name" value="P-loop containing nucleoside triphosphate hydrolases"/>
    <property type="match status" value="1"/>
</dbReference>
<evidence type="ECO:0000256" key="4">
    <source>
        <dbReference type="HAMAP-Rule" id="MF_00636"/>
    </source>
</evidence>
<feature type="binding site" evidence="4">
    <location>
        <begin position="17"/>
        <end position="24"/>
    </location>
    <ligand>
        <name>ATP</name>
        <dbReference type="ChEBI" id="CHEBI:30616"/>
    </ligand>
</feature>
<dbReference type="InterPro" id="IPR027417">
    <property type="entry name" value="P-loop_NTPase"/>
</dbReference>
<evidence type="ECO:0000313" key="8">
    <source>
        <dbReference type="Proteomes" id="UP001250932"/>
    </source>
</evidence>
<keyword evidence="1 4" id="KW-0547">Nucleotide-binding</keyword>